<protein>
    <submittedName>
        <fullName evidence="2">Uncharacterized protein</fullName>
    </submittedName>
</protein>
<dbReference type="EnsemblPlants" id="TuG1812G0200002434.01.T01">
    <property type="protein sequence ID" value="TuG1812G0200002434.01.T01"/>
    <property type="gene ID" value="TuG1812G0200002434.01"/>
</dbReference>
<dbReference type="Gramene" id="TuG1812G0200002434.01.T03">
    <property type="protein sequence ID" value="TuG1812G0200002434.01.T03"/>
    <property type="gene ID" value="TuG1812G0200002434.01"/>
</dbReference>
<feature type="compositionally biased region" description="Basic and acidic residues" evidence="1">
    <location>
        <begin position="85"/>
        <end position="97"/>
    </location>
</feature>
<dbReference type="Gramene" id="TuG1812G0200002434.01.T02">
    <property type="protein sequence ID" value="TuG1812G0200002434.01.T02"/>
    <property type="gene ID" value="TuG1812G0200002434.01"/>
</dbReference>
<dbReference type="EnsemblPlants" id="TuG1812G0200002434.01.T04">
    <property type="protein sequence ID" value="TuG1812G0200002434.01.T04"/>
    <property type="gene ID" value="TuG1812G0200002434.01"/>
</dbReference>
<evidence type="ECO:0000313" key="2">
    <source>
        <dbReference type="EnsemblPlants" id="TuG1812G0200002434.01.T03"/>
    </source>
</evidence>
<keyword evidence="3" id="KW-1185">Reference proteome</keyword>
<organism evidence="2 3">
    <name type="scientific">Triticum urartu</name>
    <name type="common">Red wild einkorn</name>
    <name type="synonym">Crithodium urartu</name>
    <dbReference type="NCBI Taxonomy" id="4572"/>
    <lineage>
        <taxon>Eukaryota</taxon>
        <taxon>Viridiplantae</taxon>
        <taxon>Streptophyta</taxon>
        <taxon>Embryophyta</taxon>
        <taxon>Tracheophyta</taxon>
        <taxon>Spermatophyta</taxon>
        <taxon>Magnoliopsida</taxon>
        <taxon>Liliopsida</taxon>
        <taxon>Poales</taxon>
        <taxon>Poaceae</taxon>
        <taxon>BOP clade</taxon>
        <taxon>Pooideae</taxon>
        <taxon>Triticodae</taxon>
        <taxon>Triticeae</taxon>
        <taxon>Triticinae</taxon>
        <taxon>Triticum</taxon>
    </lineage>
</organism>
<dbReference type="EnsemblPlants" id="TuG1812G0200002434.01.T02">
    <property type="protein sequence ID" value="TuG1812G0200002434.01.T02"/>
    <property type="gene ID" value="TuG1812G0200002434.01"/>
</dbReference>
<evidence type="ECO:0000313" key="3">
    <source>
        <dbReference type="Proteomes" id="UP000015106"/>
    </source>
</evidence>
<reference evidence="3" key="1">
    <citation type="journal article" date="2013" name="Nature">
        <title>Draft genome of the wheat A-genome progenitor Triticum urartu.</title>
        <authorList>
            <person name="Ling H.Q."/>
            <person name="Zhao S."/>
            <person name="Liu D."/>
            <person name="Wang J."/>
            <person name="Sun H."/>
            <person name="Zhang C."/>
            <person name="Fan H."/>
            <person name="Li D."/>
            <person name="Dong L."/>
            <person name="Tao Y."/>
            <person name="Gao C."/>
            <person name="Wu H."/>
            <person name="Li Y."/>
            <person name="Cui Y."/>
            <person name="Guo X."/>
            <person name="Zheng S."/>
            <person name="Wang B."/>
            <person name="Yu K."/>
            <person name="Liang Q."/>
            <person name="Yang W."/>
            <person name="Lou X."/>
            <person name="Chen J."/>
            <person name="Feng M."/>
            <person name="Jian J."/>
            <person name="Zhang X."/>
            <person name="Luo G."/>
            <person name="Jiang Y."/>
            <person name="Liu J."/>
            <person name="Wang Z."/>
            <person name="Sha Y."/>
            <person name="Zhang B."/>
            <person name="Wu H."/>
            <person name="Tang D."/>
            <person name="Shen Q."/>
            <person name="Xue P."/>
            <person name="Zou S."/>
            <person name="Wang X."/>
            <person name="Liu X."/>
            <person name="Wang F."/>
            <person name="Yang Y."/>
            <person name="An X."/>
            <person name="Dong Z."/>
            <person name="Zhang K."/>
            <person name="Zhang X."/>
            <person name="Luo M.C."/>
            <person name="Dvorak J."/>
            <person name="Tong Y."/>
            <person name="Wang J."/>
            <person name="Yang H."/>
            <person name="Li Z."/>
            <person name="Wang D."/>
            <person name="Zhang A."/>
            <person name="Wang J."/>
        </authorList>
    </citation>
    <scope>NUCLEOTIDE SEQUENCE</scope>
    <source>
        <strain evidence="3">cv. G1812</strain>
    </source>
</reference>
<name>A0A8R7TG45_TRIUA</name>
<dbReference type="Gramene" id="TuG1812G0200002434.01.T04">
    <property type="protein sequence ID" value="TuG1812G0200002434.01.T04"/>
    <property type="gene ID" value="TuG1812G0200002434.01"/>
</dbReference>
<proteinExistence type="predicted"/>
<feature type="compositionally biased region" description="Low complexity" evidence="1">
    <location>
        <begin position="46"/>
        <end position="57"/>
    </location>
</feature>
<reference evidence="2" key="2">
    <citation type="submission" date="2018-03" db="EMBL/GenBank/DDBJ databases">
        <title>The Triticum urartu genome reveals the dynamic nature of wheat genome evolution.</title>
        <authorList>
            <person name="Ling H."/>
            <person name="Ma B."/>
            <person name="Shi X."/>
            <person name="Liu H."/>
            <person name="Dong L."/>
            <person name="Sun H."/>
            <person name="Cao Y."/>
            <person name="Gao Q."/>
            <person name="Zheng S."/>
            <person name="Li Y."/>
            <person name="Yu Y."/>
            <person name="Du H."/>
            <person name="Qi M."/>
            <person name="Li Y."/>
            <person name="Yu H."/>
            <person name="Cui Y."/>
            <person name="Wang N."/>
            <person name="Chen C."/>
            <person name="Wu H."/>
            <person name="Zhao Y."/>
            <person name="Zhang J."/>
            <person name="Li Y."/>
            <person name="Zhou W."/>
            <person name="Zhang B."/>
            <person name="Hu W."/>
            <person name="Eijk M."/>
            <person name="Tang J."/>
            <person name="Witsenboer H."/>
            <person name="Zhao S."/>
            <person name="Li Z."/>
            <person name="Zhang A."/>
            <person name="Wang D."/>
            <person name="Liang C."/>
        </authorList>
    </citation>
    <scope>NUCLEOTIDE SEQUENCE [LARGE SCALE GENOMIC DNA]</scope>
    <source>
        <strain evidence="2">cv. G1812</strain>
    </source>
</reference>
<evidence type="ECO:0000256" key="1">
    <source>
        <dbReference type="SAM" id="MobiDB-lite"/>
    </source>
</evidence>
<accession>A0A8R7TG45</accession>
<dbReference type="Proteomes" id="UP000015106">
    <property type="component" value="Chromosome 2"/>
</dbReference>
<dbReference type="AlphaFoldDB" id="A0A8R7TG45"/>
<sequence length="179" mass="19510">APGPIRRWPWLRVSSRSGIARALRSPCGTCKRVKTLAASSRQARGPSASSPPYSLLSHDAALEPAPPPTRLLPAPSSTTQPPSMRRKEQGNGLDRGRPSLTAVALGFASRRVESPPSPPRVSSTVAARNPFPTRKIPRDFIDGGITIWRWIIHFCSTSNVVFVWNGQFSISKSAILYFL</sequence>
<reference evidence="2" key="3">
    <citation type="submission" date="2022-06" db="UniProtKB">
        <authorList>
            <consortium name="EnsemblPlants"/>
        </authorList>
    </citation>
    <scope>IDENTIFICATION</scope>
</reference>
<dbReference type="EnsemblPlants" id="TuG1812G0200002434.01.T03">
    <property type="protein sequence ID" value="TuG1812G0200002434.01.T03"/>
    <property type="gene ID" value="TuG1812G0200002434.01"/>
</dbReference>
<feature type="region of interest" description="Disordered" evidence="1">
    <location>
        <begin position="36"/>
        <end position="98"/>
    </location>
</feature>
<dbReference type="Gramene" id="TuG1812G0200002434.01.T01">
    <property type="protein sequence ID" value="TuG1812G0200002434.01.T01"/>
    <property type="gene ID" value="TuG1812G0200002434.01"/>
</dbReference>